<gene>
    <name evidence="7" type="primary">gsp</name>
    <name evidence="7" type="ORF">ERS672216_00222</name>
</gene>
<keyword evidence="2" id="KW-0479">Metal-binding</keyword>
<keyword evidence="3" id="KW-0547">Nucleotide-binding</keyword>
<dbReference type="SUPFAM" id="SSF56059">
    <property type="entry name" value="Glutathione synthetase ATP-binding domain-like"/>
    <property type="match status" value="1"/>
</dbReference>
<evidence type="ECO:0000256" key="5">
    <source>
        <dbReference type="ARBA" id="ARBA00022842"/>
    </source>
</evidence>
<dbReference type="Proteomes" id="UP000069632">
    <property type="component" value="Unassembled WGS sequence"/>
</dbReference>
<dbReference type="InterPro" id="IPR016185">
    <property type="entry name" value="PreATP-grasp_dom_sf"/>
</dbReference>
<organism evidence="7 8">
    <name type="scientific">Campylobacter geochelonis</name>
    <dbReference type="NCBI Taxonomy" id="1780362"/>
    <lineage>
        <taxon>Bacteria</taxon>
        <taxon>Pseudomonadati</taxon>
        <taxon>Campylobacterota</taxon>
        <taxon>Epsilonproteobacteria</taxon>
        <taxon>Campylobacterales</taxon>
        <taxon>Campylobacteraceae</taxon>
        <taxon>Campylobacter</taxon>
    </lineage>
</organism>
<keyword evidence="1" id="KW-0436">Ligase</keyword>
<dbReference type="InterPro" id="IPR005494">
    <property type="entry name" value="GSPS_pre-ATP-grasp-like_dom"/>
</dbReference>
<dbReference type="GO" id="GO:0016874">
    <property type="term" value="F:ligase activity"/>
    <property type="evidence" value="ECO:0007669"/>
    <property type="project" value="UniProtKB-KW"/>
</dbReference>
<dbReference type="Pfam" id="PF03738">
    <property type="entry name" value="GSP_synth"/>
    <property type="match status" value="1"/>
</dbReference>
<dbReference type="EMBL" id="FIZP01000001">
    <property type="protein sequence ID" value="CZE46154.1"/>
    <property type="molecule type" value="Genomic_DNA"/>
</dbReference>
<dbReference type="AlphaFoldDB" id="A0A128EAY9"/>
<evidence type="ECO:0000313" key="8">
    <source>
        <dbReference type="Proteomes" id="UP000069632"/>
    </source>
</evidence>
<evidence type="ECO:0000259" key="6">
    <source>
        <dbReference type="Pfam" id="PF03738"/>
    </source>
</evidence>
<dbReference type="Gene3D" id="3.30.1490.330">
    <property type="match status" value="1"/>
</dbReference>
<evidence type="ECO:0000313" key="7">
    <source>
        <dbReference type="EMBL" id="CZE46154.1"/>
    </source>
</evidence>
<accession>A0A128EAY9</accession>
<evidence type="ECO:0000256" key="3">
    <source>
        <dbReference type="ARBA" id="ARBA00022741"/>
    </source>
</evidence>
<dbReference type="SUPFAM" id="SSF52440">
    <property type="entry name" value="PreATP-grasp domain"/>
    <property type="match status" value="1"/>
</dbReference>
<sequence>MAEARVQAQVRLVVDMFLKKVTPLTKQYLEEIGFEWHTDADKTNYVSDEILEISQDDAKAYYDAANELYDMFVAAAQHVIDNNLFHELGIPFNLVDLIKDSWENDVHWHLYGRFDLAGGVDGKPIKLIEFNADTPTSVFETAIVQWALLKQNGMDENSQFNDLFDALVENFKRLITLDDSTQDFEKLYNGWKILFSSIAGNKEDETTTRFLQAAANEAGFNTEFAYVDEVVFSDEDGIFYNDENYEFWFKLIPWEQIAVDEGELAMILKNIIQNQRAIILNPAYTLLFQSKGILKVLWDLYPNHPLLLESSYEPLIGKKMVKKPFLGREGANVAIYDENGKKILEEDGEYANNKFLYQEFYEFNKDKAGNSYQAGVFFAYEACALGYRKGGEILGNFAKFVAHYIR</sequence>
<keyword evidence="4" id="KW-0067">ATP-binding</keyword>
<proteinExistence type="predicted"/>
<evidence type="ECO:0000256" key="4">
    <source>
        <dbReference type="ARBA" id="ARBA00022840"/>
    </source>
</evidence>
<keyword evidence="8" id="KW-1185">Reference proteome</keyword>
<feature type="domain" description="Glutathionylspermidine synthase pre-ATP-grasp-like" evidence="6">
    <location>
        <begin position="26"/>
        <end position="405"/>
    </location>
</feature>
<keyword evidence="5" id="KW-0460">Magnesium</keyword>
<dbReference type="GO" id="GO:0046872">
    <property type="term" value="F:metal ion binding"/>
    <property type="evidence" value="ECO:0007669"/>
    <property type="project" value="UniProtKB-KW"/>
</dbReference>
<evidence type="ECO:0000256" key="1">
    <source>
        <dbReference type="ARBA" id="ARBA00022598"/>
    </source>
</evidence>
<protein>
    <submittedName>
        <fullName evidence="7">Glutathionylspermidine synthase subfamily protein</fullName>
    </submittedName>
</protein>
<dbReference type="GO" id="GO:0005524">
    <property type="term" value="F:ATP binding"/>
    <property type="evidence" value="ECO:0007669"/>
    <property type="project" value="UniProtKB-KW"/>
</dbReference>
<evidence type="ECO:0000256" key="2">
    <source>
        <dbReference type="ARBA" id="ARBA00022723"/>
    </source>
</evidence>
<name>A0A128EAY9_9BACT</name>
<reference evidence="7 8" key="1">
    <citation type="submission" date="2016-02" db="EMBL/GenBank/DDBJ databases">
        <authorList>
            <consortium name="Pathogen Informatics"/>
        </authorList>
    </citation>
    <scope>NUCLEOTIDE SEQUENCE [LARGE SCALE GENOMIC DNA]</scope>
    <source>
        <strain evidence="7 8">RC20</strain>
    </source>
</reference>